<dbReference type="RefSeq" id="WP_160722576.1">
    <property type="nucleotide sequence ID" value="NZ_SUMG01000018.1"/>
</dbReference>
<dbReference type="Pfam" id="PF09986">
    <property type="entry name" value="DUF2225"/>
    <property type="match status" value="1"/>
</dbReference>
<dbReference type="EMBL" id="SUMG01000018">
    <property type="protein sequence ID" value="NBG89174.1"/>
    <property type="molecule type" value="Genomic_DNA"/>
</dbReference>
<gene>
    <name evidence="1" type="ORF">ISALK_11805</name>
</gene>
<dbReference type="InterPro" id="IPR018708">
    <property type="entry name" value="DUF2225"/>
</dbReference>
<reference evidence="1 2" key="1">
    <citation type="submission" date="2019-04" db="EMBL/GenBank/DDBJ databases">
        <title>Isachenkonia alkalipeptolytica gen. nov. sp. nov. a new anaerobic, alkiliphilic organothrophic bacterium capable to reduce synthesized ferrihydrite isolated from a soda lake.</title>
        <authorList>
            <person name="Toshchakov S.V."/>
            <person name="Zavarzina D.G."/>
            <person name="Zhilina T.N."/>
            <person name="Kostrikina N.A."/>
            <person name="Kublanov I.V."/>
        </authorList>
    </citation>
    <scope>NUCLEOTIDE SEQUENCE [LARGE SCALE GENOMIC DNA]</scope>
    <source>
        <strain evidence="1 2">Z-1701</strain>
    </source>
</reference>
<dbReference type="Gene3D" id="1.25.40.10">
    <property type="entry name" value="Tetratricopeptide repeat domain"/>
    <property type="match status" value="1"/>
</dbReference>
<protein>
    <submittedName>
        <fullName evidence="1">DUF2225 domain-containing protein</fullName>
    </submittedName>
</protein>
<dbReference type="Proteomes" id="UP000449710">
    <property type="component" value="Unassembled WGS sequence"/>
</dbReference>
<evidence type="ECO:0000313" key="1">
    <source>
        <dbReference type="EMBL" id="NBG89174.1"/>
    </source>
</evidence>
<keyword evidence="2" id="KW-1185">Reference proteome</keyword>
<organism evidence="1 2">
    <name type="scientific">Isachenkonia alkalipeptolytica</name>
    <dbReference type="NCBI Taxonomy" id="2565777"/>
    <lineage>
        <taxon>Bacteria</taxon>
        <taxon>Bacillati</taxon>
        <taxon>Bacillota</taxon>
        <taxon>Clostridia</taxon>
        <taxon>Eubacteriales</taxon>
        <taxon>Clostridiaceae</taxon>
        <taxon>Isachenkonia</taxon>
    </lineage>
</organism>
<comment type="caution">
    <text evidence="1">The sequence shown here is derived from an EMBL/GenBank/DDBJ whole genome shotgun (WGS) entry which is preliminary data.</text>
</comment>
<sequence>MDMRLYDKDVDCPVCKNSFTTKKTRNRRLKVIKRHEDFFVEYEGISPIHYHVWVCPECGYSATESEFDNITKQEIPIIQQGISSKWIKRSYGGIRSLEDVESAYKLALATAALLQKSQGYIGGLCLKLAWTYREMGSDKETVFMENALKAYSKAYENEPLPIETIEEVPMIYLIGELNRKLGNYQQAINWFGKVVDHKEIKYHRNIKLKAREQWRLAKEAYNQKRKASQECP</sequence>
<dbReference type="SUPFAM" id="SSF48452">
    <property type="entry name" value="TPR-like"/>
    <property type="match status" value="1"/>
</dbReference>
<proteinExistence type="predicted"/>
<dbReference type="InterPro" id="IPR011990">
    <property type="entry name" value="TPR-like_helical_dom_sf"/>
</dbReference>
<evidence type="ECO:0000313" key="2">
    <source>
        <dbReference type="Proteomes" id="UP000449710"/>
    </source>
</evidence>
<dbReference type="AlphaFoldDB" id="A0AA44BEC6"/>
<accession>A0AA44BEC6</accession>
<name>A0AA44BEC6_9CLOT</name>